<dbReference type="AlphaFoldDB" id="A0A484LJJ5"/>
<dbReference type="OrthoDB" id="1924189at2759"/>
<dbReference type="Proteomes" id="UP000595140">
    <property type="component" value="Unassembled WGS sequence"/>
</dbReference>
<name>A0A484LJJ5_9ASTE</name>
<organism evidence="1 2">
    <name type="scientific">Cuscuta campestris</name>
    <dbReference type="NCBI Taxonomy" id="132261"/>
    <lineage>
        <taxon>Eukaryota</taxon>
        <taxon>Viridiplantae</taxon>
        <taxon>Streptophyta</taxon>
        <taxon>Embryophyta</taxon>
        <taxon>Tracheophyta</taxon>
        <taxon>Spermatophyta</taxon>
        <taxon>Magnoliopsida</taxon>
        <taxon>eudicotyledons</taxon>
        <taxon>Gunneridae</taxon>
        <taxon>Pentapetalae</taxon>
        <taxon>asterids</taxon>
        <taxon>lamiids</taxon>
        <taxon>Solanales</taxon>
        <taxon>Convolvulaceae</taxon>
        <taxon>Cuscuteae</taxon>
        <taxon>Cuscuta</taxon>
        <taxon>Cuscuta subgen. Grammica</taxon>
        <taxon>Cuscuta sect. Cleistogrammica</taxon>
    </lineage>
</organism>
<dbReference type="PANTHER" id="PTHR26312:SF132">
    <property type="entry name" value="OS01G0855200 PROTEIN"/>
    <property type="match status" value="1"/>
</dbReference>
<dbReference type="Gene3D" id="1.25.40.10">
    <property type="entry name" value="Tetratricopeptide repeat domain"/>
    <property type="match status" value="1"/>
</dbReference>
<proteinExistence type="predicted"/>
<evidence type="ECO:0000313" key="1">
    <source>
        <dbReference type="EMBL" id="VFQ76591.1"/>
    </source>
</evidence>
<keyword evidence="2" id="KW-1185">Reference proteome</keyword>
<sequence>MKLAVKVPMTCLHWSQPSIAKFPALPRRLALAHGGALLRQVAGNNPAKRGTASVRACSISLDLSGAMEPRRRDGFLREAGEAAYCSVKRAFANTVLIIRELHSYTLQMRKETMLYKEDLEGILVRVHREIHASFVWLFQQVFSHTPALMVSVMILLANYSVHSMASASAAVPPRPPAVLASEEEQSRRNQNFDSLGLKTSFWSSSNGRSASIGGGSGGGGKYPLTTSGIDGGGDEEGRALEEVFGYGQAILEEESRLWKSIQEEAARMQGSGVQRMPGFVCPIDARISVESSQEEDCYAQTELGYKMGLAQEPNNALLLANYAQFLFMVAQDYDRAEEYFKRAAAAEPKDAEALNKYATFLWRARNDLWAAEQTYQAAVDAEPNNSFYAANYAHFLWNTGGDDTCFLLDGGDDDAV</sequence>
<dbReference type="InterPro" id="IPR011990">
    <property type="entry name" value="TPR-like_helical_dom_sf"/>
</dbReference>
<dbReference type="PANTHER" id="PTHR26312">
    <property type="entry name" value="TETRATRICOPEPTIDE REPEAT PROTEIN 5"/>
    <property type="match status" value="1"/>
</dbReference>
<dbReference type="SUPFAM" id="SSF48452">
    <property type="entry name" value="TPR-like"/>
    <property type="match status" value="1"/>
</dbReference>
<accession>A0A484LJJ5</accession>
<gene>
    <name evidence="1" type="ORF">CCAM_LOCUS18367</name>
</gene>
<reference evidence="1 2" key="1">
    <citation type="submission" date="2018-04" db="EMBL/GenBank/DDBJ databases">
        <authorList>
            <person name="Vogel A."/>
        </authorList>
    </citation>
    <scope>NUCLEOTIDE SEQUENCE [LARGE SCALE GENOMIC DNA]</scope>
</reference>
<evidence type="ECO:0000313" key="2">
    <source>
        <dbReference type="Proteomes" id="UP000595140"/>
    </source>
</evidence>
<protein>
    <submittedName>
        <fullName evidence="1">Uncharacterized protein</fullName>
    </submittedName>
</protein>
<dbReference type="EMBL" id="OOIL02001568">
    <property type="protein sequence ID" value="VFQ76591.1"/>
    <property type="molecule type" value="Genomic_DNA"/>
</dbReference>